<keyword evidence="4" id="KW-1133">Transmembrane helix</keyword>
<feature type="repeat" description="ANK" evidence="3">
    <location>
        <begin position="286"/>
        <end position="307"/>
    </location>
</feature>
<evidence type="ECO:0000313" key="5">
    <source>
        <dbReference type="EMBL" id="ABO55008.1"/>
    </source>
</evidence>
<evidence type="ECO:0000256" key="3">
    <source>
        <dbReference type="PROSITE-ProRule" id="PRU00023"/>
    </source>
</evidence>
<feature type="transmembrane region" description="Helical" evidence="4">
    <location>
        <begin position="61"/>
        <end position="87"/>
    </location>
</feature>
<keyword evidence="1" id="KW-0677">Repeat</keyword>
<dbReference type="Pfam" id="PF12796">
    <property type="entry name" value="Ank_2"/>
    <property type="match status" value="3"/>
</dbReference>
<protein>
    <submittedName>
        <fullName evidence="5">Ankyrin</fullName>
    </submittedName>
</protein>
<name>A4JFF5_BURVG</name>
<proteinExistence type="predicted"/>
<dbReference type="eggNOG" id="COG0666">
    <property type="taxonomic scope" value="Bacteria"/>
</dbReference>
<feature type="repeat" description="ANK" evidence="3">
    <location>
        <begin position="493"/>
        <end position="515"/>
    </location>
</feature>
<dbReference type="PANTHER" id="PTHR24173">
    <property type="entry name" value="ANKYRIN REPEAT CONTAINING"/>
    <property type="match status" value="1"/>
</dbReference>
<dbReference type="KEGG" id="bvi:Bcep1808_2005"/>
<evidence type="ECO:0000256" key="4">
    <source>
        <dbReference type="SAM" id="Phobius"/>
    </source>
</evidence>
<dbReference type="Proteomes" id="UP000002287">
    <property type="component" value="Chromosome 1"/>
</dbReference>
<dbReference type="SUPFAM" id="SSF48403">
    <property type="entry name" value="Ankyrin repeat"/>
    <property type="match status" value="1"/>
</dbReference>
<dbReference type="EMBL" id="CP000614">
    <property type="protein sequence ID" value="ABO55008.1"/>
    <property type="molecule type" value="Genomic_DNA"/>
</dbReference>
<keyword evidence="2 3" id="KW-0040">ANK repeat</keyword>
<dbReference type="SMART" id="SM00248">
    <property type="entry name" value="ANK"/>
    <property type="match status" value="6"/>
</dbReference>
<evidence type="ECO:0000256" key="2">
    <source>
        <dbReference type="ARBA" id="ARBA00023043"/>
    </source>
</evidence>
<dbReference type="HOGENOM" id="CLU_437880_0_0_4"/>
<feature type="transmembrane region" description="Helical" evidence="4">
    <location>
        <begin position="136"/>
        <end position="155"/>
    </location>
</feature>
<evidence type="ECO:0000256" key="1">
    <source>
        <dbReference type="ARBA" id="ARBA00022737"/>
    </source>
</evidence>
<organism evidence="5 6">
    <name type="scientific">Burkholderia vietnamiensis (strain G4 / LMG 22486)</name>
    <name type="common">Burkholderia cepacia (strain R1808)</name>
    <dbReference type="NCBI Taxonomy" id="269482"/>
    <lineage>
        <taxon>Bacteria</taxon>
        <taxon>Pseudomonadati</taxon>
        <taxon>Pseudomonadota</taxon>
        <taxon>Betaproteobacteria</taxon>
        <taxon>Burkholderiales</taxon>
        <taxon>Burkholderiaceae</taxon>
        <taxon>Burkholderia</taxon>
        <taxon>Burkholderia cepacia complex</taxon>
    </lineage>
</organism>
<feature type="transmembrane region" description="Helical" evidence="4">
    <location>
        <begin position="93"/>
        <end position="115"/>
    </location>
</feature>
<accession>A4JFF5</accession>
<sequence length="624" mass="65228">MVLPHLLNPANAHEAAIALAAALGVQMASVALYTAAIQLVDGSLRARSREKGNMRGFRNTALLAVGVEFFAFGASLATFAMLAPIMIAMGPAVGVRMLLACFALATVCSIGVWVFPLRQSGCRSKRGWLAVAGARVLVEAPISFAIDALLVYVIVNSPIVDSQRFVHSQRLLWPWLSSNGWQLGALAAMAIVLTCSRKRANAIKSWLETSAAELWSKSPTAKAVFAAAASGDIAQLQNLAKANIDWSATDRETKAALTLAAEMGHAQAVAWLLQRAPQLARQGDLVGRTPLMFAADKGHLDCVNLLLPHSDLLSESAFGFSSLVCAALEGHVDCVEAILAAAGPAAAAPNDKGFTALMGAAMGGSAAAVNALLPVSDAKLADHEEGMTALMFAARAGQAEAVEALLPQSDPQAVDSTGRTALLWAVDDECATLFKIGEVVGQQRAWVNKGAGQLTAAQSIRSIVEILRGENIARARCVRALLTASAVDAQDADGDTALHVAARLGRRACVNALLEAADASLRNADGQTALSCATVASFRHPMLMEEGLFPSDAAQEALREYLRDEVDDYQRALLALMAKTPQESQESEADASDGVVDGLAPLPASFKAQLVKALATAQGAQGLA</sequence>
<feature type="transmembrane region" description="Helical" evidence="4">
    <location>
        <begin position="15"/>
        <end position="40"/>
    </location>
</feature>
<dbReference type="PANTHER" id="PTHR24173:SF74">
    <property type="entry name" value="ANKYRIN REPEAT DOMAIN-CONTAINING PROTEIN 16"/>
    <property type="match status" value="1"/>
</dbReference>
<dbReference type="Gene3D" id="1.25.40.20">
    <property type="entry name" value="Ankyrin repeat-containing domain"/>
    <property type="match status" value="2"/>
</dbReference>
<dbReference type="AlphaFoldDB" id="A4JFF5"/>
<keyword evidence="4" id="KW-0812">Transmembrane</keyword>
<dbReference type="PROSITE" id="PS50088">
    <property type="entry name" value="ANK_REPEAT"/>
    <property type="match status" value="2"/>
</dbReference>
<keyword evidence="4" id="KW-0472">Membrane</keyword>
<dbReference type="InterPro" id="IPR002110">
    <property type="entry name" value="Ankyrin_rpt"/>
</dbReference>
<dbReference type="PROSITE" id="PS50297">
    <property type="entry name" value="ANK_REP_REGION"/>
    <property type="match status" value="2"/>
</dbReference>
<reference evidence="6" key="1">
    <citation type="submission" date="2007-03" db="EMBL/GenBank/DDBJ databases">
        <title>Complete sequence of chromosome 1 of Burkholderia vietnamiensis G4.</title>
        <authorList>
            <consortium name="US DOE Joint Genome Institute"/>
            <person name="Copeland A."/>
            <person name="Lucas S."/>
            <person name="Lapidus A."/>
            <person name="Barry K."/>
            <person name="Detter J.C."/>
            <person name="Glavina del Rio T."/>
            <person name="Hammon N."/>
            <person name="Israni S."/>
            <person name="Dalin E."/>
            <person name="Tice H."/>
            <person name="Pitluck S."/>
            <person name="Chain P."/>
            <person name="Malfatti S."/>
            <person name="Shin M."/>
            <person name="Vergez L."/>
            <person name="Schmutz J."/>
            <person name="Larimer F."/>
            <person name="Land M."/>
            <person name="Hauser L."/>
            <person name="Kyrpides N."/>
            <person name="Tiedje J."/>
            <person name="Richardson P."/>
        </authorList>
    </citation>
    <scope>NUCLEOTIDE SEQUENCE [LARGE SCALE GENOMIC DNA]</scope>
    <source>
        <strain evidence="6">G4 / LMG 22486</strain>
    </source>
</reference>
<gene>
    <name evidence="5" type="ordered locus">Bcep1808_2005</name>
</gene>
<evidence type="ECO:0000313" key="6">
    <source>
        <dbReference type="Proteomes" id="UP000002287"/>
    </source>
</evidence>
<dbReference type="InterPro" id="IPR036770">
    <property type="entry name" value="Ankyrin_rpt-contain_sf"/>
</dbReference>